<comment type="caution">
    <text evidence="1">The sequence shown here is derived from an EMBL/GenBank/DDBJ whole genome shotgun (WGS) entry which is preliminary data.</text>
</comment>
<dbReference type="Proteomes" id="UP000584670">
    <property type="component" value="Unassembled WGS sequence"/>
</dbReference>
<feature type="non-terminal residue" evidence="1">
    <location>
        <position position="1"/>
    </location>
</feature>
<evidence type="ECO:0000313" key="1">
    <source>
        <dbReference type="EMBL" id="MBC2908376.1"/>
    </source>
</evidence>
<evidence type="ECO:0000313" key="2">
    <source>
        <dbReference type="Proteomes" id="UP000584670"/>
    </source>
</evidence>
<keyword evidence="2" id="KW-1185">Reference proteome</keyword>
<reference evidence="1 2" key="1">
    <citation type="submission" date="2020-08" db="EMBL/GenBank/DDBJ databases">
        <title>Streptomyces sp. PSKA01 genome sequencing and assembly.</title>
        <authorList>
            <person name="Mandal S."/>
            <person name="Maiti P.K."/>
            <person name="Das P."/>
        </authorList>
    </citation>
    <scope>NUCLEOTIDE SEQUENCE [LARGE SCALE GENOMIC DNA]</scope>
    <source>
        <strain evidence="1 2">PSKA01</strain>
    </source>
</reference>
<gene>
    <name evidence="1" type="ORF">H4N64_44280</name>
</gene>
<name>A0A7X1MET9_9ACTN</name>
<organism evidence="1 2">
    <name type="scientific">Streptomyces cupreus</name>
    <dbReference type="NCBI Taxonomy" id="2759956"/>
    <lineage>
        <taxon>Bacteria</taxon>
        <taxon>Bacillati</taxon>
        <taxon>Actinomycetota</taxon>
        <taxon>Actinomycetes</taxon>
        <taxon>Kitasatosporales</taxon>
        <taxon>Streptomycetaceae</taxon>
        <taxon>Streptomyces</taxon>
    </lineage>
</organism>
<protein>
    <submittedName>
        <fullName evidence="1">Uncharacterized protein</fullName>
    </submittedName>
</protein>
<feature type="non-terminal residue" evidence="1">
    <location>
        <position position="135"/>
    </location>
</feature>
<dbReference type="EMBL" id="JACMSF010000197">
    <property type="protein sequence ID" value="MBC2908376.1"/>
    <property type="molecule type" value="Genomic_DNA"/>
</dbReference>
<accession>A0A7X1MET9</accession>
<proteinExistence type="predicted"/>
<dbReference type="AlphaFoldDB" id="A0A7X1MET9"/>
<sequence>EDRLCVEKATNEPLHSLAKDLPPAKRALAEALRVLFSYLDIPLRRYSVRRHRDPGTVSRYLSGQRMPPADFVTKLVEDAHEHGAPLNAADGAHLRKLLEEALREQGGDAAQIAILGLQLDEKDKESRAAKQKAKE</sequence>